<dbReference type="SUPFAM" id="SSF56112">
    <property type="entry name" value="Protein kinase-like (PK-like)"/>
    <property type="match status" value="1"/>
</dbReference>
<evidence type="ECO:0000313" key="2">
    <source>
        <dbReference type="Proteomes" id="UP001501444"/>
    </source>
</evidence>
<comment type="caution">
    <text evidence="1">The sequence shown here is derived from an EMBL/GenBank/DDBJ whole genome shotgun (WGS) entry which is preliminary data.</text>
</comment>
<protein>
    <submittedName>
        <fullName evidence="1">Uncharacterized protein</fullName>
    </submittedName>
</protein>
<sequence>MDRIADPVRFALDLAGFLAALQRVDTADGPRPGQHNWYRGGTLRTYAGQARRALAALDGRQ</sequence>
<dbReference type="Proteomes" id="UP001501444">
    <property type="component" value="Unassembled WGS sequence"/>
</dbReference>
<keyword evidence="2" id="KW-1185">Reference proteome</keyword>
<accession>A0ABP5UIC5</accession>
<proteinExistence type="predicted"/>
<reference evidence="2" key="1">
    <citation type="journal article" date="2019" name="Int. J. Syst. Evol. Microbiol.">
        <title>The Global Catalogue of Microorganisms (GCM) 10K type strain sequencing project: providing services to taxonomists for standard genome sequencing and annotation.</title>
        <authorList>
            <consortium name="The Broad Institute Genomics Platform"/>
            <consortium name="The Broad Institute Genome Sequencing Center for Infectious Disease"/>
            <person name="Wu L."/>
            <person name="Ma J."/>
        </authorList>
    </citation>
    <scope>NUCLEOTIDE SEQUENCE [LARGE SCALE GENOMIC DNA]</scope>
    <source>
        <strain evidence="2">JCM 3272</strain>
    </source>
</reference>
<organism evidence="1 2">
    <name type="scientific">Dactylosporangium salmoneum</name>
    <dbReference type="NCBI Taxonomy" id="53361"/>
    <lineage>
        <taxon>Bacteria</taxon>
        <taxon>Bacillati</taxon>
        <taxon>Actinomycetota</taxon>
        <taxon>Actinomycetes</taxon>
        <taxon>Micromonosporales</taxon>
        <taxon>Micromonosporaceae</taxon>
        <taxon>Dactylosporangium</taxon>
    </lineage>
</organism>
<gene>
    <name evidence="1" type="ORF">GCM10010170_086920</name>
</gene>
<name>A0ABP5UIC5_9ACTN</name>
<dbReference type="EMBL" id="BAAARV010000086">
    <property type="protein sequence ID" value="GAA2379956.1"/>
    <property type="molecule type" value="Genomic_DNA"/>
</dbReference>
<dbReference type="InterPro" id="IPR011009">
    <property type="entry name" value="Kinase-like_dom_sf"/>
</dbReference>
<evidence type="ECO:0000313" key="1">
    <source>
        <dbReference type="EMBL" id="GAA2379956.1"/>
    </source>
</evidence>